<sequence length="409" mass="44675">EVSFDQPAVTTLFFPNIAGVDSATEPTQDYTDLQTSLAPTTPDSSTIGPTVTPDMSTSNPTPGDTGNQSADATASPPSVLTSTSVSSVGPGTLSELDAAISHVPSSTPAVQDDTAENTTPQATTAGPTEVKPSQPTSKPQDKPNQNKPAPTKPSQAKPIPKPEIHINDARDYQADDSNDTNLCSGRPVGAVTTLRNGTIVVFRGHYFWLLDRNGVPGPARGITEVWGVPSPVDTVFTRCNCQSKTYIFKGTRYWRFENDVLDPGYPKAIVTGFDGLRGHITAALSVPQYQRRKESVYFFKRGGLVQRYSYQYGTGSTCGRKPQYTIYTVHNRRVRQAVSTLGPTINIRTSWRGFPSTITAAVSTPDRREPEGYKYYVISKCESTYSTVCQRHPFIKKKKKKKNPLAFYF</sequence>
<evidence type="ECO:0000256" key="8">
    <source>
        <dbReference type="SAM" id="MobiDB-lite"/>
    </source>
</evidence>
<feature type="compositionally biased region" description="Low complexity" evidence="8">
    <location>
        <begin position="75"/>
        <end position="92"/>
    </location>
</feature>
<feature type="compositionally biased region" description="Polar residues" evidence="8">
    <location>
        <begin position="24"/>
        <end position="72"/>
    </location>
</feature>
<evidence type="ECO:0000256" key="6">
    <source>
        <dbReference type="ARBA" id="ARBA00023180"/>
    </source>
</evidence>
<evidence type="ECO:0000256" key="7">
    <source>
        <dbReference type="PROSITE-ProRule" id="PRU01011"/>
    </source>
</evidence>
<dbReference type="InterPro" id="IPR018486">
    <property type="entry name" value="Hemopexin_CS"/>
</dbReference>
<dbReference type="Ensembl" id="ENSENLT00000041463.1">
    <property type="protein sequence ID" value="ENSENLP00000040427.1"/>
    <property type="gene ID" value="ENSENLG00000017361.1"/>
</dbReference>
<dbReference type="PANTHER" id="PTHR22917:SF1">
    <property type="entry name" value="PROTEOGLYCAN 4"/>
    <property type="match status" value="1"/>
</dbReference>
<dbReference type="SMART" id="SM00120">
    <property type="entry name" value="HX"/>
    <property type="match status" value="2"/>
</dbReference>
<evidence type="ECO:0000256" key="3">
    <source>
        <dbReference type="ARBA" id="ARBA00022729"/>
    </source>
</evidence>
<feature type="repeat" description="Hemopexin" evidence="7">
    <location>
        <begin position="229"/>
        <end position="276"/>
    </location>
</feature>
<accession>A0A665W9R6</accession>
<feature type="region of interest" description="Disordered" evidence="8">
    <location>
        <begin position="21"/>
        <end position="92"/>
    </location>
</feature>
<reference evidence="9" key="3">
    <citation type="submission" date="2025-09" db="UniProtKB">
        <authorList>
            <consortium name="Ensembl"/>
        </authorList>
    </citation>
    <scope>IDENTIFICATION</scope>
</reference>
<dbReference type="InterPro" id="IPR036375">
    <property type="entry name" value="Hemopexin-like_dom_sf"/>
</dbReference>
<keyword evidence="5" id="KW-1015">Disulfide bond</keyword>
<keyword evidence="10" id="KW-1185">Reference proteome</keyword>
<feature type="region of interest" description="Disordered" evidence="8">
    <location>
        <begin position="104"/>
        <end position="162"/>
    </location>
</feature>
<dbReference type="Proteomes" id="UP000472264">
    <property type="component" value="Chromosome 4"/>
</dbReference>
<dbReference type="AlphaFoldDB" id="A0A665W9R6"/>
<keyword evidence="3" id="KW-0732">Signal</keyword>
<dbReference type="InterPro" id="IPR051298">
    <property type="entry name" value="Heme_transport/Cell_adhesion"/>
</dbReference>
<feature type="compositionally biased region" description="Polar residues" evidence="8">
    <location>
        <begin position="116"/>
        <end position="154"/>
    </location>
</feature>
<dbReference type="PROSITE" id="PS51642">
    <property type="entry name" value="HEMOPEXIN_2"/>
    <property type="match status" value="1"/>
</dbReference>
<keyword evidence="2" id="KW-0964">Secreted</keyword>
<evidence type="ECO:0008006" key="11">
    <source>
        <dbReference type="Google" id="ProtNLM"/>
    </source>
</evidence>
<dbReference type="InParanoid" id="A0A665W9R6"/>
<dbReference type="InterPro" id="IPR018487">
    <property type="entry name" value="Hemopexin-like_repeat"/>
</dbReference>
<dbReference type="GO" id="GO:0005615">
    <property type="term" value="C:extracellular space"/>
    <property type="evidence" value="ECO:0007669"/>
    <property type="project" value="TreeGrafter"/>
</dbReference>
<proteinExistence type="predicted"/>
<keyword evidence="4" id="KW-0677">Repeat</keyword>
<evidence type="ECO:0000256" key="2">
    <source>
        <dbReference type="ARBA" id="ARBA00022525"/>
    </source>
</evidence>
<organism evidence="9 10">
    <name type="scientific">Echeneis naucrates</name>
    <name type="common">Live sharksucker</name>
    <dbReference type="NCBI Taxonomy" id="173247"/>
    <lineage>
        <taxon>Eukaryota</taxon>
        <taxon>Metazoa</taxon>
        <taxon>Chordata</taxon>
        <taxon>Craniata</taxon>
        <taxon>Vertebrata</taxon>
        <taxon>Euteleostomi</taxon>
        <taxon>Actinopterygii</taxon>
        <taxon>Neopterygii</taxon>
        <taxon>Teleostei</taxon>
        <taxon>Neoteleostei</taxon>
        <taxon>Acanthomorphata</taxon>
        <taxon>Carangaria</taxon>
        <taxon>Carangiformes</taxon>
        <taxon>Echeneidae</taxon>
        <taxon>Echeneis</taxon>
    </lineage>
</organism>
<dbReference type="CDD" id="cd00094">
    <property type="entry name" value="HX"/>
    <property type="match status" value="1"/>
</dbReference>
<protein>
    <recommendedName>
        <fullName evidence="11">Proteoglycan 4b</fullName>
    </recommendedName>
</protein>
<dbReference type="PANTHER" id="PTHR22917">
    <property type="entry name" value="HEMOPEXIN DOMAIN-CONTAINING PROTEIN"/>
    <property type="match status" value="1"/>
</dbReference>
<keyword evidence="6" id="KW-0325">Glycoprotein</keyword>
<dbReference type="PROSITE" id="PS00024">
    <property type="entry name" value="HEMOPEXIN"/>
    <property type="match status" value="1"/>
</dbReference>
<comment type="subcellular location">
    <subcellularLocation>
        <location evidence="1">Secreted</location>
    </subcellularLocation>
</comment>
<reference evidence="9" key="1">
    <citation type="submission" date="2021-04" db="EMBL/GenBank/DDBJ databases">
        <authorList>
            <consortium name="Wellcome Sanger Institute Data Sharing"/>
        </authorList>
    </citation>
    <scope>NUCLEOTIDE SEQUENCE [LARGE SCALE GENOMIC DNA]</scope>
</reference>
<evidence type="ECO:0000313" key="10">
    <source>
        <dbReference type="Proteomes" id="UP000472264"/>
    </source>
</evidence>
<evidence type="ECO:0000256" key="5">
    <source>
        <dbReference type="ARBA" id="ARBA00023157"/>
    </source>
</evidence>
<dbReference type="Pfam" id="PF00045">
    <property type="entry name" value="Hemopexin"/>
    <property type="match status" value="2"/>
</dbReference>
<dbReference type="OMA" id="HINDARD"/>
<dbReference type="SUPFAM" id="SSF50923">
    <property type="entry name" value="Hemopexin-like domain"/>
    <property type="match status" value="1"/>
</dbReference>
<evidence type="ECO:0000256" key="4">
    <source>
        <dbReference type="ARBA" id="ARBA00022737"/>
    </source>
</evidence>
<dbReference type="Gene3D" id="2.110.10.10">
    <property type="entry name" value="Hemopexin-like domain"/>
    <property type="match status" value="1"/>
</dbReference>
<reference evidence="9" key="2">
    <citation type="submission" date="2025-08" db="UniProtKB">
        <authorList>
            <consortium name="Ensembl"/>
        </authorList>
    </citation>
    <scope>IDENTIFICATION</scope>
</reference>
<dbReference type="InterPro" id="IPR000585">
    <property type="entry name" value="Hemopexin-like_dom"/>
</dbReference>
<name>A0A665W9R6_ECHNA</name>
<evidence type="ECO:0000313" key="9">
    <source>
        <dbReference type="Ensembl" id="ENSENLP00000040427.1"/>
    </source>
</evidence>
<evidence type="ECO:0000256" key="1">
    <source>
        <dbReference type="ARBA" id="ARBA00004613"/>
    </source>
</evidence>